<keyword evidence="2" id="KW-1185">Reference proteome</keyword>
<accession>A0A2H3BKL6</accession>
<dbReference type="Proteomes" id="UP000218334">
    <property type="component" value="Unassembled WGS sequence"/>
</dbReference>
<dbReference type="AlphaFoldDB" id="A0A2H3BKL6"/>
<reference evidence="2" key="1">
    <citation type="journal article" date="2017" name="Nat. Ecol. Evol.">
        <title>Genome expansion and lineage-specific genetic innovations in the forest pathogenic fungi Armillaria.</title>
        <authorList>
            <person name="Sipos G."/>
            <person name="Prasanna A.N."/>
            <person name="Walter M.C."/>
            <person name="O'Connor E."/>
            <person name="Balint B."/>
            <person name="Krizsan K."/>
            <person name="Kiss B."/>
            <person name="Hess J."/>
            <person name="Varga T."/>
            <person name="Slot J."/>
            <person name="Riley R."/>
            <person name="Boka B."/>
            <person name="Rigling D."/>
            <person name="Barry K."/>
            <person name="Lee J."/>
            <person name="Mihaltcheva S."/>
            <person name="LaButti K."/>
            <person name="Lipzen A."/>
            <person name="Waldron R."/>
            <person name="Moloney N.M."/>
            <person name="Sperisen C."/>
            <person name="Kredics L."/>
            <person name="Vagvoelgyi C."/>
            <person name="Patrignani A."/>
            <person name="Fitzpatrick D."/>
            <person name="Nagy I."/>
            <person name="Doyle S."/>
            <person name="Anderson J.B."/>
            <person name="Grigoriev I.V."/>
            <person name="Gueldener U."/>
            <person name="Muensterkoetter M."/>
            <person name="Nagy L.G."/>
        </authorList>
    </citation>
    <scope>NUCLEOTIDE SEQUENCE [LARGE SCALE GENOMIC DNA]</scope>
    <source>
        <strain evidence="2">28-4</strain>
    </source>
</reference>
<name>A0A2H3BKL6_9AGAR</name>
<evidence type="ECO:0000313" key="2">
    <source>
        <dbReference type="Proteomes" id="UP000218334"/>
    </source>
</evidence>
<gene>
    <name evidence="1" type="ORF">ARMSODRAFT_351665</name>
</gene>
<dbReference type="EMBL" id="KZ293440">
    <property type="protein sequence ID" value="PBK66598.1"/>
    <property type="molecule type" value="Genomic_DNA"/>
</dbReference>
<organism evidence="1 2">
    <name type="scientific">Armillaria solidipes</name>
    <dbReference type="NCBI Taxonomy" id="1076256"/>
    <lineage>
        <taxon>Eukaryota</taxon>
        <taxon>Fungi</taxon>
        <taxon>Dikarya</taxon>
        <taxon>Basidiomycota</taxon>
        <taxon>Agaricomycotina</taxon>
        <taxon>Agaricomycetes</taxon>
        <taxon>Agaricomycetidae</taxon>
        <taxon>Agaricales</taxon>
        <taxon>Marasmiineae</taxon>
        <taxon>Physalacriaceae</taxon>
        <taxon>Armillaria</taxon>
    </lineage>
</organism>
<proteinExistence type="predicted"/>
<sequence length="104" mass="11777">MKIAHRQMYREVGCIGNTRSYPHDSLIRVKYQVLAANSTSRAELLDGGLGAEHIKSSNTNIVSFGTRHEDYGFVSDGWRSLQHYVRDIWRPATNVPRVMATRTG</sequence>
<protein>
    <submittedName>
        <fullName evidence="1">Uncharacterized protein</fullName>
    </submittedName>
</protein>
<evidence type="ECO:0000313" key="1">
    <source>
        <dbReference type="EMBL" id="PBK66598.1"/>
    </source>
</evidence>